<reference evidence="1" key="1">
    <citation type="submission" date="2021-01" db="EMBL/GenBank/DDBJ databases">
        <authorList>
            <consortium name="Genoscope - CEA"/>
            <person name="William W."/>
        </authorList>
    </citation>
    <scope>NUCLEOTIDE SEQUENCE</scope>
</reference>
<dbReference type="AlphaFoldDB" id="A0A817AJM1"/>
<sequence length="52" mass="5810">RPQCFGTCRKTSGFSTLIGQSLVFFPKKQNLTELCPIEERATVNRRGPTTGH</sequence>
<gene>
    <name evidence="1" type="ORF">DARMORV10_A04P11680.1</name>
</gene>
<name>A0A817AJM1_BRANA</name>
<evidence type="ECO:0000313" key="1">
    <source>
        <dbReference type="EMBL" id="CAF2272316.1"/>
    </source>
</evidence>
<dbReference type="Proteomes" id="UP001295469">
    <property type="component" value="Chromosome A04"/>
</dbReference>
<protein>
    <submittedName>
        <fullName evidence="1">(rape) hypothetical protein</fullName>
    </submittedName>
</protein>
<feature type="non-terminal residue" evidence="1">
    <location>
        <position position="1"/>
    </location>
</feature>
<organism evidence="1">
    <name type="scientific">Brassica napus</name>
    <name type="common">Rape</name>
    <dbReference type="NCBI Taxonomy" id="3708"/>
    <lineage>
        <taxon>Eukaryota</taxon>
        <taxon>Viridiplantae</taxon>
        <taxon>Streptophyta</taxon>
        <taxon>Embryophyta</taxon>
        <taxon>Tracheophyta</taxon>
        <taxon>Spermatophyta</taxon>
        <taxon>Magnoliopsida</taxon>
        <taxon>eudicotyledons</taxon>
        <taxon>Gunneridae</taxon>
        <taxon>Pentapetalae</taxon>
        <taxon>rosids</taxon>
        <taxon>malvids</taxon>
        <taxon>Brassicales</taxon>
        <taxon>Brassicaceae</taxon>
        <taxon>Brassiceae</taxon>
        <taxon>Brassica</taxon>
    </lineage>
</organism>
<dbReference type="EMBL" id="HG994358">
    <property type="protein sequence ID" value="CAF2272316.1"/>
    <property type="molecule type" value="Genomic_DNA"/>
</dbReference>
<accession>A0A817AJM1</accession>
<proteinExistence type="predicted"/>